<dbReference type="GO" id="GO:0007094">
    <property type="term" value="P:mitotic spindle assembly checkpoint signaling"/>
    <property type="evidence" value="ECO:0007669"/>
    <property type="project" value="TreeGrafter"/>
</dbReference>
<feature type="domain" description="KNTC1 first ARM-repeats" evidence="3">
    <location>
        <begin position="374"/>
        <end position="605"/>
    </location>
</feature>
<dbReference type="PANTHER" id="PTHR15688:SF1">
    <property type="entry name" value="KINETOCHORE-ASSOCIATED PROTEIN 1"/>
    <property type="match status" value="1"/>
</dbReference>
<proteinExistence type="predicted"/>
<dbReference type="Pfam" id="PF24520">
    <property type="entry name" value="ARM_KNTC1_1st"/>
    <property type="match status" value="1"/>
</dbReference>
<dbReference type="SUPFAM" id="SSF50969">
    <property type="entry name" value="YVTN repeat-like/Quinoprotein amine dehydrogenase"/>
    <property type="match status" value="1"/>
</dbReference>
<protein>
    <submittedName>
        <fullName evidence="4">Kinetochore-associated protein 1</fullName>
    </submittedName>
</protein>
<dbReference type="InterPro" id="IPR052802">
    <property type="entry name" value="KNTC1"/>
</dbReference>
<dbReference type="Pfam" id="PF24506">
    <property type="entry name" value="KNTC1_N"/>
    <property type="match status" value="1"/>
</dbReference>
<dbReference type="GO" id="GO:0005737">
    <property type="term" value="C:cytoplasm"/>
    <property type="evidence" value="ECO:0007669"/>
    <property type="project" value="TreeGrafter"/>
</dbReference>
<feature type="compositionally biased region" description="Low complexity" evidence="1">
    <location>
        <begin position="698"/>
        <end position="711"/>
    </location>
</feature>
<dbReference type="GO" id="GO:0005828">
    <property type="term" value="C:kinetochore microtubule"/>
    <property type="evidence" value="ECO:0007669"/>
    <property type="project" value="TreeGrafter"/>
</dbReference>
<keyword evidence="5" id="KW-1185">Reference proteome</keyword>
<dbReference type="GO" id="GO:0000070">
    <property type="term" value="P:mitotic sister chromatid segregation"/>
    <property type="evidence" value="ECO:0007669"/>
    <property type="project" value="TreeGrafter"/>
</dbReference>
<evidence type="ECO:0000313" key="5">
    <source>
        <dbReference type="Proteomes" id="UP000770661"/>
    </source>
</evidence>
<dbReference type="OrthoDB" id="6369952at2759"/>
<dbReference type="InterPro" id="IPR055402">
    <property type="entry name" value="KNTC1_N"/>
</dbReference>
<dbReference type="GO" id="GO:0031267">
    <property type="term" value="F:small GTPase binding"/>
    <property type="evidence" value="ECO:0007669"/>
    <property type="project" value="TreeGrafter"/>
</dbReference>
<dbReference type="Proteomes" id="UP000770661">
    <property type="component" value="Unassembled WGS sequence"/>
</dbReference>
<dbReference type="PANTHER" id="PTHR15688">
    <property type="entry name" value="KINETOCHORE-ASSOCIATED PROTEIN 1"/>
    <property type="match status" value="1"/>
</dbReference>
<dbReference type="GO" id="GO:1990423">
    <property type="term" value="C:RZZ complex"/>
    <property type="evidence" value="ECO:0007669"/>
    <property type="project" value="TreeGrafter"/>
</dbReference>
<dbReference type="AlphaFoldDB" id="A0A8J5CQP8"/>
<name>A0A8J5CQP8_CHIOP</name>
<dbReference type="InterPro" id="IPR011044">
    <property type="entry name" value="Quino_amine_DH_bsu"/>
</dbReference>
<organism evidence="4 5">
    <name type="scientific">Chionoecetes opilio</name>
    <name type="common">Atlantic snow crab</name>
    <name type="synonym">Cancer opilio</name>
    <dbReference type="NCBI Taxonomy" id="41210"/>
    <lineage>
        <taxon>Eukaryota</taxon>
        <taxon>Metazoa</taxon>
        <taxon>Ecdysozoa</taxon>
        <taxon>Arthropoda</taxon>
        <taxon>Crustacea</taxon>
        <taxon>Multicrustacea</taxon>
        <taxon>Malacostraca</taxon>
        <taxon>Eumalacostraca</taxon>
        <taxon>Eucarida</taxon>
        <taxon>Decapoda</taxon>
        <taxon>Pleocyemata</taxon>
        <taxon>Brachyura</taxon>
        <taxon>Eubrachyura</taxon>
        <taxon>Majoidea</taxon>
        <taxon>Majidae</taxon>
        <taxon>Chionoecetes</taxon>
    </lineage>
</organism>
<dbReference type="EMBL" id="JACEEZ010001592">
    <property type="protein sequence ID" value="KAG0729033.1"/>
    <property type="molecule type" value="Genomic_DNA"/>
</dbReference>
<evidence type="ECO:0000259" key="3">
    <source>
        <dbReference type="Pfam" id="PF24520"/>
    </source>
</evidence>
<sequence>MVAWEVLDAECDEETRQAKDLGCLTSLYEVVKLSYFHPSQQVLGLPLMSASAGWGRVAVALDQTLFVLGDNCSSLVVHLTLEAAVALLVWPPGGEFLIVGDVSGKIHYTHVASHRLLITRQLPVEKLSGKVFVGGHCVQASDGSLTVCIATTGGQIFSLRNIDNEALSEGLRLGNGDALKAVAANITLATDTLGPACAEVCAVESSDGFWLCCAGQGGATLWTAASLQQPQRAVTWSLGVPGTCCGIIPLWNARYLVVRGEDHCVSVVCGVTGLTLWEAGGEGRAILDMKLLQEEEETAQVLFLLQDKDSEDCVLRSWFSTVYELGVSRGSALVTLGEGAESILFLEPELLPLTALTKNIKMKSIVDGLPEASLESEAVHKGKARYLCDLLNPWHNALPMASLTLLDMEGGSSLMDELLATLEKICDAEFVTTLCIEAPMTNLASTKRILGYAKERLAKATQSEEGDKMSALMQRVCETSYCLRTFETVFPSSDIQHWLTFSHTDMLEECLDHLIQGNLDVASTLWHRHQYEFSHRMDEACVSQVLAALPHNIPSTTLCHWLPKNILGDLVKFCRSSLNMIAIWADEWVKKLEVLEKAQWPECGLRLANTIIRVLETVSSDFLADGSAENAMAGQIAFSPSAALQQLQHTAHALQDLQLLANNFRIKIKLVQYTQVSLPSQPPIRASHQSLPSEPPITASLSSTTASHHSLPQQHNSLPATELFVLTQFSSQPTHLLVMSASSSLTSLVLTWERVRGVVEGLGHRGYRQEGVTGAPRPQ</sequence>
<feature type="domain" description="KNTC1 N-terminal" evidence="2">
    <location>
        <begin position="23"/>
        <end position="347"/>
    </location>
</feature>
<comment type="caution">
    <text evidence="4">The sequence shown here is derived from an EMBL/GenBank/DDBJ whole genome shotgun (WGS) entry which is preliminary data.</text>
</comment>
<dbReference type="GO" id="GO:1903394">
    <property type="term" value="P:protein localization to kinetochore involved in kinetochore assembly"/>
    <property type="evidence" value="ECO:0007669"/>
    <property type="project" value="TreeGrafter"/>
</dbReference>
<feature type="region of interest" description="Disordered" evidence="1">
    <location>
        <begin position="683"/>
        <end position="714"/>
    </location>
</feature>
<gene>
    <name evidence="4" type="primary">Kntc1_1</name>
    <name evidence="4" type="ORF">GWK47_031241</name>
</gene>
<reference evidence="4" key="1">
    <citation type="submission" date="2020-07" db="EMBL/GenBank/DDBJ databases">
        <title>The High-quality genome of the commercially important snow crab, Chionoecetes opilio.</title>
        <authorList>
            <person name="Jeong J.-H."/>
            <person name="Ryu S."/>
        </authorList>
    </citation>
    <scope>NUCLEOTIDE SEQUENCE</scope>
    <source>
        <strain evidence="4">MADBK_172401_WGS</strain>
        <tissue evidence="4">Digestive gland</tissue>
    </source>
</reference>
<evidence type="ECO:0000313" key="4">
    <source>
        <dbReference type="EMBL" id="KAG0729033.1"/>
    </source>
</evidence>
<evidence type="ECO:0000259" key="2">
    <source>
        <dbReference type="Pfam" id="PF24506"/>
    </source>
</evidence>
<evidence type="ECO:0000256" key="1">
    <source>
        <dbReference type="SAM" id="MobiDB-lite"/>
    </source>
</evidence>
<dbReference type="InterPro" id="IPR055403">
    <property type="entry name" value="ARM_KNTC1_1st"/>
</dbReference>
<accession>A0A8J5CQP8</accession>